<keyword evidence="3" id="KW-1185">Reference proteome</keyword>
<accession>A0A1D1UFU8</accession>
<feature type="region of interest" description="Disordered" evidence="1">
    <location>
        <begin position="1"/>
        <end position="101"/>
    </location>
</feature>
<evidence type="ECO:0000313" key="3">
    <source>
        <dbReference type="Proteomes" id="UP000186922"/>
    </source>
</evidence>
<feature type="compositionally biased region" description="Polar residues" evidence="1">
    <location>
        <begin position="43"/>
        <end position="60"/>
    </location>
</feature>
<dbReference type="Proteomes" id="UP000186922">
    <property type="component" value="Unassembled WGS sequence"/>
</dbReference>
<comment type="caution">
    <text evidence="2">The sequence shown here is derived from an EMBL/GenBank/DDBJ whole genome shotgun (WGS) entry which is preliminary data.</text>
</comment>
<feature type="compositionally biased region" description="Basic and acidic residues" evidence="1">
    <location>
        <begin position="230"/>
        <end position="242"/>
    </location>
</feature>
<feature type="compositionally biased region" description="Polar residues" evidence="1">
    <location>
        <begin position="1"/>
        <end position="21"/>
    </location>
</feature>
<dbReference type="EMBL" id="BDGG01000001">
    <property type="protein sequence ID" value="GAU88516.1"/>
    <property type="molecule type" value="Genomic_DNA"/>
</dbReference>
<evidence type="ECO:0000313" key="2">
    <source>
        <dbReference type="EMBL" id="GAU88516.1"/>
    </source>
</evidence>
<name>A0A1D1UFU8_RAMVA</name>
<gene>
    <name evidence="2" type="primary">RvY_01202</name>
    <name evidence="2" type="synonym">RvY_01202.2</name>
    <name evidence="2" type="ORF">RvY_01202-2</name>
</gene>
<feature type="region of interest" description="Disordered" evidence="1">
    <location>
        <begin position="281"/>
        <end position="322"/>
    </location>
</feature>
<protein>
    <submittedName>
        <fullName evidence="2">Uncharacterized protein</fullName>
    </submittedName>
</protein>
<proteinExistence type="predicted"/>
<organism evidence="2 3">
    <name type="scientific">Ramazzottius varieornatus</name>
    <name type="common">Water bear</name>
    <name type="synonym">Tardigrade</name>
    <dbReference type="NCBI Taxonomy" id="947166"/>
    <lineage>
        <taxon>Eukaryota</taxon>
        <taxon>Metazoa</taxon>
        <taxon>Ecdysozoa</taxon>
        <taxon>Tardigrada</taxon>
        <taxon>Eutardigrada</taxon>
        <taxon>Parachela</taxon>
        <taxon>Hypsibioidea</taxon>
        <taxon>Ramazzottiidae</taxon>
        <taxon>Ramazzottius</taxon>
    </lineage>
</organism>
<evidence type="ECO:0000256" key="1">
    <source>
        <dbReference type="SAM" id="MobiDB-lite"/>
    </source>
</evidence>
<feature type="compositionally biased region" description="Polar residues" evidence="1">
    <location>
        <begin position="66"/>
        <end position="82"/>
    </location>
</feature>
<feature type="compositionally biased region" description="Polar residues" evidence="1">
    <location>
        <begin position="205"/>
        <end position="223"/>
    </location>
</feature>
<feature type="compositionally biased region" description="Polar residues" evidence="1">
    <location>
        <begin position="92"/>
        <end position="101"/>
    </location>
</feature>
<dbReference type="AlphaFoldDB" id="A0A1D1UFU8"/>
<feature type="compositionally biased region" description="Basic and acidic residues" evidence="1">
    <location>
        <begin position="310"/>
        <end position="322"/>
    </location>
</feature>
<reference evidence="2 3" key="1">
    <citation type="journal article" date="2016" name="Nat. Commun.">
        <title>Extremotolerant tardigrade genome and improved radiotolerance of human cultured cells by tardigrade-unique protein.</title>
        <authorList>
            <person name="Hashimoto T."/>
            <person name="Horikawa D.D."/>
            <person name="Saito Y."/>
            <person name="Kuwahara H."/>
            <person name="Kozuka-Hata H."/>
            <person name="Shin-I T."/>
            <person name="Minakuchi Y."/>
            <person name="Ohishi K."/>
            <person name="Motoyama A."/>
            <person name="Aizu T."/>
            <person name="Enomoto A."/>
            <person name="Kondo K."/>
            <person name="Tanaka S."/>
            <person name="Hara Y."/>
            <person name="Koshikawa S."/>
            <person name="Sagara H."/>
            <person name="Miura T."/>
            <person name="Yokobori S."/>
            <person name="Miyagawa K."/>
            <person name="Suzuki Y."/>
            <person name="Kubo T."/>
            <person name="Oyama M."/>
            <person name="Kohara Y."/>
            <person name="Fujiyama A."/>
            <person name="Arakawa K."/>
            <person name="Katayama T."/>
            <person name="Toyoda A."/>
            <person name="Kunieda T."/>
        </authorList>
    </citation>
    <scope>NUCLEOTIDE SEQUENCE [LARGE SCALE GENOMIC DNA]</scope>
    <source>
        <strain evidence="2 3">YOKOZUNA-1</strain>
    </source>
</reference>
<feature type="region of interest" description="Disordered" evidence="1">
    <location>
        <begin position="201"/>
        <end position="242"/>
    </location>
</feature>
<sequence>MPFFSKSSAVKKSWDPNSGETLTWKRQLPAGPVKQKTEVLLNVQPSERSASDPLSLSPKQTLPEPTATTSQPFIPTTVQNPLPSRRPMGPSGQISQPLKQDSSSIIAKAKDPNHAHLFRRYESQNSIPVSKLPLGASGIDKNNLQKFALQMEKVTKSSTIPDMLNIHVAPAGDQKKPRFRTDKAPLQPAKFGHMQRILLPRGDSQKTLDVNSQNEPSTLNVNRKNGGDGSHSDGEFPDSFKKDTKFEDTVSAKAENQLDQLWASHARNLALKPPRFTISRKASMASSLSRPPAAHSSRTVPQAAPAGDTLQRRSHEPSWWDK</sequence>